<keyword evidence="3" id="KW-0012">Acyltransferase</keyword>
<dbReference type="Proteomes" id="UP000245627">
    <property type="component" value="Unassembled WGS sequence"/>
</dbReference>
<feature type="transmembrane region" description="Helical" evidence="1">
    <location>
        <begin position="207"/>
        <end position="225"/>
    </location>
</feature>
<protein>
    <submittedName>
        <fullName evidence="3">Acyltransferase</fullName>
    </submittedName>
</protein>
<dbReference type="OrthoDB" id="9796461at2"/>
<accession>A0A2T8HMF8</accession>
<comment type="caution">
    <text evidence="3">The sequence shown here is derived from an EMBL/GenBank/DDBJ whole genome shotgun (WGS) entry which is preliminary data.</text>
</comment>
<feature type="domain" description="Acyltransferase 3" evidence="2">
    <location>
        <begin position="19"/>
        <end position="343"/>
    </location>
</feature>
<keyword evidence="1" id="KW-0812">Transmembrane</keyword>
<dbReference type="InterPro" id="IPR002656">
    <property type="entry name" value="Acyl_transf_3_dom"/>
</dbReference>
<sequence length="372" mass="42552">MNNIVFNPIANPKRHFEVLDGLRGIAALGVVLFHFMEIAAPDYRDSFIPHSYLAVDFFFCLSGFVLAYAYDGRLSKIGKWNFIKRRLIRLQPLVLIGAVIGLFAFIFDPFSDLITSFSSWQVVLLFLSACFLIPYPIVPQRYNNLFHLNPPTWSLFWEYIAGFVYAIYLAKASKRILWLIVTLSAGLLCWESYRSGYLAVGFGGDNFWAGGIRLSFSFTAGILLFRTHALFRQQVPFWMLAAALAAVFFIPYSEIISPLIDPILVIFYFPFLIALSAGQQVLSPFVKRACAWLGDISYPLYVIHYPFIWIFMSYVEQENPSHSDMAIIISVGMLLLVFLAYLVLRFLDEPIRRYFSKCILKKNAMSNARESS</sequence>
<evidence type="ECO:0000259" key="2">
    <source>
        <dbReference type="Pfam" id="PF01757"/>
    </source>
</evidence>
<feature type="transmembrane region" description="Helical" evidence="1">
    <location>
        <begin position="298"/>
        <end position="315"/>
    </location>
</feature>
<dbReference type="EMBL" id="QDKG01000001">
    <property type="protein sequence ID" value="PVH26624.1"/>
    <property type="molecule type" value="Genomic_DNA"/>
</dbReference>
<feature type="transmembrane region" description="Helical" evidence="1">
    <location>
        <begin position="52"/>
        <end position="70"/>
    </location>
</feature>
<feature type="transmembrane region" description="Helical" evidence="1">
    <location>
        <begin position="327"/>
        <end position="347"/>
    </location>
</feature>
<feature type="transmembrane region" description="Helical" evidence="1">
    <location>
        <begin position="266"/>
        <end position="286"/>
    </location>
</feature>
<evidence type="ECO:0000313" key="3">
    <source>
        <dbReference type="EMBL" id="PVH26624.1"/>
    </source>
</evidence>
<feature type="transmembrane region" description="Helical" evidence="1">
    <location>
        <begin position="90"/>
        <end position="107"/>
    </location>
</feature>
<dbReference type="RefSeq" id="WP_116774482.1">
    <property type="nucleotide sequence ID" value="NZ_QDKG01000001.1"/>
</dbReference>
<organism evidence="3 4">
    <name type="scientific">Sphingobacterium corticibacter</name>
    <dbReference type="NCBI Taxonomy" id="2171749"/>
    <lineage>
        <taxon>Bacteria</taxon>
        <taxon>Pseudomonadati</taxon>
        <taxon>Bacteroidota</taxon>
        <taxon>Sphingobacteriia</taxon>
        <taxon>Sphingobacteriales</taxon>
        <taxon>Sphingobacteriaceae</taxon>
        <taxon>Sphingobacterium</taxon>
    </lineage>
</organism>
<feature type="transmembrane region" description="Helical" evidence="1">
    <location>
        <begin position="176"/>
        <end position="195"/>
    </location>
</feature>
<dbReference type="Pfam" id="PF01757">
    <property type="entry name" value="Acyl_transf_3"/>
    <property type="match status" value="1"/>
</dbReference>
<keyword evidence="1" id="KW-1133">Transmembrane helix</keyword>
<keyword evidence="4" id="KW-1185">Reference proteome</keyword>
<proteinExistence type="predicted"/>
<gene>
    <name evidence="3" type="ORF">DC487_03155</name>
</gene>
<dbReference type="PANTHER" id="PTHR23028">
    <property type="entry name" value="ACETYLTRANSFERASE"/>
    <property type="match status" value="1"/>
</dbReference>
<keyword evidence="1" id="KW-0472">Membrane</keyword>
<dbReference type="PANTHER" id="PTHR23028:SF134">
    <property type="entry name" value="PUTATIVE (AFU_ORTHOLOGUE AFUA_4G08520)-RELATED"/>
    <property type="match status" value="1"/>
</dbReference>
<reference evidence="3 4" key="1">
    <citation type="submission" date="2018-04" db="EMBL/GenBank/DDBJ databases">
        <title>Sphingobacterium cortibacter sp. nov.</title>
        <authorList>
            <person name="Li Y."/>
        </authorList>
    </citation>
    <scope>NUCLEOTIDE SEQUENCE [LARGE SCALE GENOMIC DNA]</scope>
    <source>
        <strain evidence="3 4">2c-3</strain>
    </source>
</reference>
<feature type="transmembrane region" description="Helical" evidence="1">
    <location>
        <begin position="119"/>
        <end position="138"/>
    </location>
</feature>
<dbReference type="GO" id="GO:0016747">
    <property type="term" value="F:acyltransferase activity, transferring groups other than amino-acyl groups"/>
    <property type="evidence" value="ECO:0007669"/>
    <property type="project" value="InterPro"/>
</dbReference>
<evidence type="ECO:0000313" key="4">
    <source>
        <dbReference type="Proteomes" id="UP000245627"/>
    </source>
</evidence>
<feature type="transmembrane region" description="Helical" evidence="1">
    <location>
        <begin position="237"/>
        <end position="260"/>
    </location>
</feature>
<dbReference type="InterPro" id="IPR050879">
    <property type="entry name" value="Acyltransferase_3"/>
</dbReference>
<name>A0A2T8HMF8_9SPHI</name>
<feature type="transmembrane region" description="Helical" evidence="1">
    <location>
        <begin position="21"/>
        <end position="40"/>
    </location>
</feature>
<dbReference type="AlphaFoldDB" id="A0A2T8HMF8"/>
<evidence type="ECO:0000256" key="1">
    <source>
        <dbReference type="SAM" id="Phobius"/>
    </source>
</evidence>
<keyword evidence="3" id="KW-0808">Transferase</keyword>